<dbReference type="AlphaFoldDB" id="A0A395RHR0"/>
<keyword evidence="2" id="KW-0732">Signal</keyword>
<feature type="region of interest" description="Disordered" evidence="1">
    <location>
        <begin position="49"/>
        <end position="238"/>
    </location>
</feature>
<evidence type="ECO:0000313" key="4">
    <source>
        <dbReference type="Proteomes" id="UP000266152"/>
    </source>
</evidence>
<evidence type="ECO:0000313" key="3">
    <source>
        <dbReference type="EMBL" id="RGP59668.1"/>
    </source>
</evidence>
<feature type="compositionally biased region" description="Pro residues" evidence="1">
    <location>
        <begin position="59"/>
        <end position="83"/>
    </location>
</feature>
<dbReference type="Proteomes" id="UP000266152">
    <property type="component" value="Unassembled WGS sequence"/>
</dbReference>
<gene>
    <name evidence="3" type="ORF">FSPOR_11150</name>
</gene>
<keyword evidence="4" id="KW-1185">Reference proteome</keyword>
<accession>A0A395RHR0</accession>
<feature type="compositionally biased region" description="Basic and acidic residues" evidence="1">
    <location>
        <begin position="49"/>
        <end position="58"/>
    </location>
</feature>
<evidence type="ECO:0000256" key="2">
    <source>
        <dbReference type="SAM" id="SignalP"/>
    </source>
</evidence>
<feature type="compositionally biased region" description="Basic and acidic residues" evidence="1">
    <location>
        <begin position="123"/>
        <end position="135"/>
    </location>
</feature>
<feature type="compositionally biased region" description="Basic and acidic residues" evidence="1">
    <location>
        <begin position="150"/>
        <end position="167"/>
    </location>
</feature>
<sequence length="653" mass="70659">MTVPWKVNFLAALWLVATFASANLEQETSSGAAVFTHPVYPRVLVARQEQEIPADDRNPPPPVVPNPQPNDPAGPNTPVPAPDPQETTVVPNNPPPPVTTTAAPAPQEPEITTRPESPPDPVTTEKPDTPEEPKTTDVAPVPVPVPIPNKPDDPKTPDDPKKPDNPKTPDLPDVPTVPDTPDKPTDPKNPEDPDKPKKPDDPKDPEHPENPDPEDPEDPEDPQNPNEPDDCKKKDPAPCTKTVSFYSESETYTRETHSTVYVTCPAPIDCPAKQTPTITTSIFPEESVLWGDVPADNEAIPTMEAIDDDTSRYFQQVFDDENISINDAQHPDVQCQQQSSDDIPRDCFMSIYSKFCADVNGHEGDELSKNLTGADAESGSQEKRASLNMRRHMLRERAESCDGWVFEYDWSGAKGDCQIPCGDSMYAFGDECFDSENSFLEGTIDVGCGTYKYTAMPTTSTTAPPFHLTGVPTLTDVPGPISTPDGSSCAETATNTQCFQGGGNRGQACVENTHCASWVSTKPTEAPAPPEEKITPLELGPVFCKNRGGGHKDVSPGAVRALADGYCEADLPNDMKPDSPASGTTKSRLYYYEVSWVEGCKTTVDSQDPYKPLGKDGPPCRDLFVKAYSGCDNGGIGGYIDAGCVRYMFLGAQ</sequence>
<feature type="compositionally biased region" description="Acidic residues" evidence="1">
    <location>
        <begin position="211"/>
        <end position="221"/>
    </location>
</feature>
<feature type="compositionally biased region" description="Basic and acidic residues" evidence="1">
    <location>
        <begin position="180"/>
        <end position="210"/>
    </location>
</feature>
<protein>
    <submittedName>
        <fullName evidence="3">Uncharacterized protein</fullName>
    </submittedName>
</protein>
<dbReference type="STRING" id="5514.A0A395RHR0"/>
<reference evidence="3 4" key="1">
    <citation type="journal article" date="2018" name="PLoS Pathog.">
        <title>Evolution of structural diversity of trichothecenes, a family of toxins produced by plant pathogenic and entomopathogenic fungi.</title>
        <authorList>
            <person name="Proctor R.H."/>
            <person name="McCormick S.P."/>
            <person name="Kim H.S."/>
            <person name="Cardoza R.E."/>
            <person name="Stanley A.M."/>
            <person name="Lindo L."/>
            <person name="Kelly A."/>
            <person name="Brown D.W."/>
            <person name="Lee T."/>
            <person name="Vaughan M.M."/>
            <person name="Alexander N.J."/>
            <person name="Busman M."/>
            <person name="Gutierrez S."/>
        </authorList>
    </citation>
    <scope>NUCLEOTIDE SEQUENCE [LARGE SCALE GENOMIC DNA]</scope>
    <source>
        <strain evidence="3 4">NRRL 3299</strain>
    </source>
</reference>
<dbReference type="EMBL" id="PXOF01000211">
    <property type="protein sequence ID" value="RGP59668.1"/>
    <property type="molecule type" value="Genomic_DNA"/>
</dbReference>
<proteinExistence type="predicted"/>
<comment type="caution">
    <text evidence="3">The sequence shown here is derived from an EMBL/GenBank/DDBJ whole genome shotgun (WGS) entry which is preliminary data.</text>
</comment>
<name>A0A395RHR0_FUSSP</name>
<organism evidence="3 4">
    <name type="scientific">Fusarium sporotrichioides</name>
    <dbReference type="NCBI Taxonomy" id="5514"/>
    <lineage>
        <taxon>Eukaryota</taxon>
        <taxon>Fungi</taxon>
        <taxon>Dikarya</taxon>
        <taxon>Ascomycota</taxon>
        <taxon>Pezizomycotina</taxon>
        <taxon>Sordariomycetes</taxon>
        <taxon>Hypocreomycetidae</taxon>
        <taxon>Hypocreales</taxon>
        <taxon>Nectriaceae</taxon>
        <taxon>Fusarium</taxon>
    </lineage>
</organism>
<feature type="chain" id="PRO_5017478317" evidence="2">
    <location>
        <begin position="25"/>
        <end position="653"/>
    </location>
</feature>
<feature type="signal peptide" evidence="2">
    <location>
        <begin position="1"/>
        <end position="24"/>
    </location>
</feature>
<feature type="compositionally biased region" description="Low complexity" evidence="1">
    <location>
        <begin position="99"/>
        <end position="112"/>
    </location>
</feature>
<evidence type="ECO:0000256" key="1">
    <source>
        <dbReference type="SAM" id="MobiDB-lite"/>
    </source>
</evidence>